<organism evidence="1 2">
    <name type="scientific">Bradyrhizobium canariense</name>
    <dbReference type="NCBI Taxonomy" id="255045"/>
    <lineage>
        <taxon>Bacteria</taxon>
        <taxon>Pseudomonadati</taxon>
        <taxon>Pseudomonadota</taxon>
        <taxon>Alphaproteobacteria</taxon>
        <taxon>Hyphomicrobiales</taxon>
        <taxon>Nitrobacteraceae</taxon>
        <taxon>Bradyrhizobium</taxon>
    </lineage>
</organism>
<protein>
    <submittedName>
        <fullName evidence="1">4,5-dihydroxyphthalate decarboxylase</fullName>
    </submittedName>
</protein>
<dbReference type="AlphaFoldDB" id="A0A1H2BIU3"/>
<dbReference type="EMBL" id="LT629750">
    <property type="protein sequence ID" value="SDT58161.1"/>
    <property type="molecule type" value="Genomic_DNA"/>
</dbReference>
<accession>A0A1H2BIU3</accession>
<dbReference type="RefSeq" id="WP_146690709.1">
    <property type="nucleotide sequence ID" value="NZ_LT629750.1"/>
</dbReference>
<dbReference type="Proteomes" id="UP000243904">
    <property type="component" value="Chromosome I"/>
</dbReference>
<reference evidence="2" key="1">
    <citation type="submission" date="2016-10" db="EMBL/GenBank/DDBJ databases">
        <authorList>
            <person name="Varghese N."/>
            <person name="Submissions S."/>
        </authorList>
    </citation>
    <scope>NUCLEOTIDE SEQUENCE [LARGE SCALE GENOMIC DNA]</scope>
    <source>
        <strain evidence="2">GAS369</strain>
    </source>
</reference>
<evidence type="ECO:0000313" key="2">
    <source>
        <dbReference type="Proteomes" id="UP000243904"/>
    </source>
</evidence>
<sequence>MELQEPLSVAVWRYDRTQGLYDGRISLSGRKMTLIDAPLEEIFSRAFEKAEFHVSELSFSNYLRLSVDGKCPYIGIPVFPSRSFRHGAFYIRTGAGIKSPQDLIGKRVGVREYSMTAALAARGALRDQFNVKSEDIRWVMGDVDEKERDQINLPRLYRQIDIEVAPEGALLSKMLVEGEIDALLAYKPIAPFKAADRRVSRLFPDPETVEEQYFAETGIFPIMHLVGVRRDVADANPELPAEIFRAFVAAQDMANEDLHLEQALKIALPWLAREVRRTTEIMGANYWAAGFKSNRSVIERMIEWSFADGLIPSKVSPESLFFDGLLNT</sequence>
<name>A0A1H2BIU3_9BRAD</name>
<evidence type="ECO:0000313" key="1">
    <source>
        <dbReference type="EMBL" id="SDT58161.1"/>
    </source>
</evidence>
<proteinExistence type="predicted"/>
<keyword evidence="2" id="KW-1185">Reference proteome</keyword>
<dbReference type="SUPFAM" id="SSF53850">
    <property type="entry name" value="Periplasmic binding protein-like II"/>
    <property type="match status" value="1"/>
</dbReference>
<dbReference type="Gene3D" id="3.40.190.10">
    <property type="entry name" value="Periplasmic binding protein-like II"/>
    <property type="match status" value="1"/>
</dbReference>
<gene>
    <name evidence="1" type="ORF">SAMN05444158_7227</name>
</gene>